<dbReference type="PANTHER" id="PTHR45897">
    <property type="entry name" value="HIGH-AFFINITY CHOLINE TRANSPORTER 1"/>
    <property type="match status" value="1"/>
</dbReference>
<feature type="transmembrane region" description="Helical" evidence="14">
    <location>
        <begin position="559"/>
        <end position="580"/>
    </location>
</feature>
<dbReference type="InterPro" id="IPR052244">
    <property type="entry name" value="Choline_transporter"/>
</dbReference>
<dbReference type="InterPro" id="IPR038377">
    <property type="entry name" value="Na/Glc_symporter_sf"/>
</dbReference>
<feature type="transmembrane region" description="Helical" evidence="14">
    <location>
        <begin position="484"/>
        <end position="506"/>
    </location>
</feature>
<evidence type="ECO:0000256" key="7">
    <source>
        <dbReference type="ARBA" id="ARBA00022989"/>
    </source>
</evidence>
<evidence type="ECO:0000256" key="9">
    <source>
        <dbReference type="ARBA" id="ARBA00023065"/>
    </source>
</evidence>
<comment type="similarity">
    <text evidence="2 13">Belongs to the sodium:solute symporter (SSF) (TC 2.A.21) family.</text>
</comment>
<evidence type="ECO:0000256" key="6">
    <source>
        <dbReference type="ARBA" id="ARBA00022979"/>
    </source>
</evidence>
<gene>
    <name evidence="15" type="ORF">RIMI_LOCUS7426014</name>
</gene>
<keyword evidence="8" id="KW-0915">Sodium</keyword>
<dbReference type="Pfam" id="PF00474">
    <property type="entry name" value="SSF"/>
    <property type="match status" value="1"/>
</dbReference>
<feature type="transmembrane region" description="Helical" evidence="14">
    <location>
        <begin position="245"/>
        <end position="263"/>
    </location>
</feature>
<keyword evidence="4 14" id="KW-0812">Transmembrane</keyword>
<dbReference type="InterPro" id="IPR001734">
    <property type="entry name" value="Na/solute_symporter"/>
</dbReference>
<feature type="transmembrane region" description="Helical" evidence="14">
    <location>
        <begin position="269"/>
        <end position="287"/>
    </location>
</feature>
<evidence type="ECO:0000256" key="13">
    <source>
        <dbReference type="RuleBase" id="RU362091"/>
    </source>
</evidence>
<dbReference type="PANTHER" id="PTHR45897:SF5">
    <property type="entry name" value="HIGH AFFINITY CHOLINE TRANSPORTER 1"/>
    <property type="match status" value="1"/>
</dbReference>
<evidence type="ECO:0000313" key="16">
    <source>
        <dbReference type="Proteomes" id="UP001176940"/>
    </source>
</evidence>
<keyword evidence="7 14" id="KW-1133">Transmembrane helix</keyword>
<proteinExistence type="inferred from homology"/>
<keyword evidence="16" id="KW-1185">Reference proteome</keyword>
<evidence type="ECO:0000256" key="1">
    <source>
        <dbReference type="ARBA" id="ARBA00004141"/>
    </source>
</evidence>
<evidence type="ECO:0000313" key="15">
    <source>
        <dbReference type="EMBL" id="CAJ0938058.1"/>
    </source>
</evidence>
<keyword evidence="11" id="KW-0325">Glycoprotein</keyword>
<evidence type="ECO:0000256" key="14">
    <source>
        <dbReference type="SAM" id="Phobius"/>
    </source>
</evidence>
<protein>
    <recommendedName>
        <fullName evidence="17">High-affinity choline transporter 1</fullName>
    </recommendedName>
</protein>
<keyword evidence="12" id="KW-0739">Sodium transport</keyword>
<evidence type="ECO:0000256" key="8">
    <source>
        <dbReference type="ARBA" id="ARBA00023053"/>
    </source>
</evidence>
<feature type="transmembrane region" description="Helical" evidence="14">
    <location>
        <begin position="107"/>
        <end position="130"/>
    </location>
</feature>
<feature type="transmembrane region" description="Helical" evidence="14">
    <location>
        <begin position="518"/>
        <end position="539"/>
    </location>
</feature>
<keyword evidence="10 14" id="KW-0472">Membrane</keyword>
<feature type="transmembrane region" description="Helical" evidence="14">
    <location>
        <begin position="177"/>
        <end position="202"/>
    </location>
</feature>
<keyword evidence="5" id="KW-0769">Symport</keyword>
<comment type="caution">
    <text evidence="15">The sequence shown here is derived from an EMBL/GenBank/DDBJ whole genome shotgun (WGS) entry which is preliminary data.</text>
</comment>
<evidence type="ECO:0000256" key="12">
    <source>
        <dbReference type="ARBA" id="ARBA00023201"/>
    </source>
</evidence>
<feature type="transmembrane region" description="Helical" evidence="14">
    <location>
        <begin position="136"/>
        <end position="156"/>
    </location>
</feature>
<accession>A0ABN9LH51</accession>
<keyword evidence="3" id="KW-0813">Transport</keyword>
<dbReference type="PROSITE" id="PS50283">
    <property type="entry name" value="NA_SOLUT_SYMP_3"/>
    <property type="match status" value="1"/>
</dbReference>
<dbReference type="EMBL" id="CAUEEQ010014076">
    <property type="protein sequence ID" value="CAJ0938058.1"/>
    <property type="molecule type" value="Genomic_DNA"/>
</dbReference>
<comment type="subcellular location">
    <subcellularLocation>
        <location evidence="1">Membrane</location>
        <topology evidence="1">Multi-pass membrane protein</topology>
    </subcellularLocation>
</comment>
<feature type="transmembrane region" description="Helical" evidence="14">
    <location>
        <begin position="354"/>
        <end position="377"/>
    </location>
</feature>
<evidence type="ECO:0000256" key="4">
    <source>
        <dbReference type="ARBA" id="ARBA00022692"/>
    </source>
</evidence>
<evidence type="ECO:0000256" key="11">
    <source>
        <dbReference type="ARBA" id="ARBA00023180"/>
    </source>
</evidence>
<evidence type="ECO:0000256" key="2">
    <source>
        <dbReference type="ARBA" id="ARBA00006434"/>
    </source>
</evidence>
<sequence>MGRLYEPQMLAIQRLPGHQVLAIRKLHGPKMLAIRRLRGPQMVAMGRLLGLQMLAIRRLRGPQLLAIRRLRGPQMLAIRRLHGLQMLAIRRLRGPQILASYDIIKGLYLYSNATWVGGAYINGSAEIVYLPGRGLAWLQAPLGFSIALILGSIFFVKPMRSKKYLTMMDPFQEVYGNSMTMLLFIPALIADVCWFAAILASLVNLYGYRYTIRFTNDHDQRYYLAVIVASAVSVILDIRNYLSILISACVVIIYTLFGGFYSVAYTDVIQIVFMVLGLWICIPFALLNSATNNIAETAIHGFFQDPWLGKIDMQYIGIWVDDILYLSLGSIAWQIYFQRVLSASTTNQAKVMSALSAVGCVVLAIPSVLIGAVAASTDWNQTSYGLPSPYVRGEASMILPIVLQNLCPLYVSVAGLGAVAAAVMSSADSALLSSSSMFGYNIYKRILRKMASQTEVMVAMRISTIVLGSTATGLAFFSNSIYDLWFMCGEMVYALVFPQLCCVLFVPRTNTYGSASGFLLGFVMRILGGVNSINIPPTIHYPWCTLINGVYVQLFPFKTFTMLVALTTQVLVSYISEFLFRKSLLPKRWDICKVFEAEHVSQPAKEGLVGCHLQNISNNGHE</sequence>
<keyword evidence="6" id="KW-0530">Neurotransmitter biosynthesis</keyword>
<feature type="transmembrane region" description="Helical" evidence="14">
    <location>
        <begin position="222"/>
        <end position="238"/>
    </location>
</feature>
<organism evidence="15 16">
    <name type="scientific">Ranitomeya imitator</name>
    <name type="common">mimic poison frog</name>
    <dbReference type="NCBI Taxonomy" id="111125"/>
    <lineage>
        <taxon>Eukaryota</taxon>
        <taxon>Metazoa</taxon>
        <taxon>Chordata</taxon>
        <taxon>Craniata</taxon>
        <taxon>Vertebrata</taxon>
        <taxon>Euteleostomi</taxon>
        <taxon>Amphibia</taxon>
        <taxon>Batrachia</taxon>
        <taxon>Anura</taxon>
        <taxon>Neobatrachia</taxon>
        <taxon>Hyloidea</taxon>
        <taxon>Dendrobatidae</taxon>
        <taxon>Dendrobatinae</taxon>
        <taxon>Ranitomeya</taxon>
    </lineage>
</organism>
<dbReference type="Gene3D" id="1.20.1730.10">
    <property type="entry name" value="Sodium/glucose cotransporter"/>
    <property type="match status" value="1"/>
</dbReference>
<evidence type="ECO:0008006" key="17">
    <source>
        <dbReference type="Google" id="ProtNLM"/>
    </source>
</evidence>
<dbReference type="Proteomes" id="UP001176940">
    <property type="component" value="Unassembled WGS sequence"/>
</dbReference>
<reference evidence="15" key="1">
    <citation type="submission" date="2023-07" db="EMBL/GenBank/DDBJ databases">
        <authorList>
            <person name="Stuckert A."/>
        </authorList>
    </citation>
    <scope>NUCLEOTIDE SEQUENCE</scope>
</reference>
<feature type="transmembrane region" description="Helical" evidence="14">
    <location>
        <begin position="458"/>
        <end position="478"/>
    </location>
</feature>
<evidence type="ECO:0000256" key="10">
    <source>
        <dbReference type="ARBA" id="ARBA00023136"/>
    </source>
</evidence>
<keyword evidence="9" id="KW-0406">Ion transport</keyword>
<name>A0ABN9LH51_9NEOB</name>
<evidence type="ECO:0000256" key="3">
    <source>
        <dbReference type="ARBA" id="ARBA00022448"/>
    </source>
</evidence>
<dbReference type="CDD" id="cd11474">
    <property type="entry name" value="SLC5sbd_CHT"/>
    <property type="match status" value="1"/>
</dbReference>
<evidence type="ECO:0000256" key="5">
    <source>
        <dbReference type="ARBA" id="ARBA00022847"/>
    </source>
</evidence>